<dbReference type="GO" id="GO:0006584">
    <property type="term" value="P:catecholamine metabolic process"/>
    <property type="evidence" value="ECO:0007669"/>
    <property type="project" value="UniProtKB-KW"/>
</dbReference>
<dbReference type="InterPro" id="IPR002935">
    <property type="entry name" value="SAM_O-MeTrfase"/>
</dbReference>
<evidence type="ECO:0000313" key="7">
    <source>
        <dbReference type="EMBL" id="KAA8912693.1"/>
    </source>
</evidence>
<keyword evidence="5" id="KW-0128">Catecholamine metabolism</keyword>
<protein>
    <recommendedName>
        <fullName evidence="1">catechol O-methyltransferase</fullName>
        <ecNumber evidence="1">2.1.1.6</ecNumber>
    </recommendedName>
</protein>
<evidence type="ECO:0000256" key="2">
    <source>
        <dbReference type="ARBA" id="ARBA00022603"/>
    </source>
</evidence>
<evidence type="ECO:0000313" key="8">
    <source>
        <dbReference type="Proteomes" id="UP000761534"/>
    </source>
</evidence>
<dbReference type="PANTHER" id="PTHR43836">
    <property type="entry name" value="CATECHOL O-METHYLTRANSFERASE 1-RELATED"/>
    <property type="match status" value="1"/>
</dbReference>
<organism evidence="7 8">
    <name type="scientific">Trichomonascus ciferrii</name>
    <dbReference type="NCBI Taxonomy" id="44093"/>
    <lineage>
        <taxon>Eukaryota</taxon>
        <taxon>Fungi</taxon>
        <taxon>Dikarya</taxon>
        <taxon>Ascomycota</taxon>
        <taxon>Saccharomycotina</taxon>
        <taxon>Dipodascomycetes</taxon>
        <taxon>Dipodascales</taxon>
        <taxon>Trichomonascaceae</taxon>
        <taxon>Trichomonascus</taxon>
        <taxon>Trichomonascus ciferrii complex</taxon>
    </lineage>
</organism>
<comment type="similarity">
    <text evidence="6">Belongs to the class I-like SAM-binding methyltransferase superfamily. Cation-dependent O-methyltransferase family.</text>
</comment>
<dbReference type="EMBL" id="SWFS01000248">
    <property type="protein sequence ID" value="KAA8912693.1"/>
    <property type="molecule type" value="Genomic_DNA"/>
</dbReference>
<dbReference type="OrthoDB" id="186626at2759"/>
<keyword evidence="4" id="KW-0949">S-adenosyl-L-methionine</keyword>
<dbReference type="EC" id="2.1.1.6" evidence="1"/>
<accession>A0A642V3Y3</accession>
<dbReference type="SUPFAM" id="SSF53335">
    <property type="entry name" value="S-adenosyl-L-methionine-dependent methyltransferases"/>
    <property type="match status" value="1"/>
</dbReference>
<dbReference type="Pfam" id="PF01596">
    <property type="entry name" value="Methyltransf_3"/>
    <property type="match status" value="1"/>
</dbReference>
<keyword evidence="2" id="KW-0489">Methyltransferase</keyword>
<keyword evidence="8" id="KW-1185">Reference proteome</keyword>
<name>A0A642V3Y3_9ASCO</name>
<evidence type="ECO:0000256" key="5">
    <source>
        <dbReference type="ARBA" id="ARBA00022939"/>
    </source>
</evidence>
<dbReference type="PANTHER" id="PTHR43836:SF2">
    <property type="entry name" value="CATECHOL O-METHYLTRANSFERASE 1-RELATED"/>
    <property type="match status" value="1"/>
</dbReference>
<sequence length="247" mass="28029">MPEKEQKLRDFVFGRTEEELESIRGNPEKVLALIDEFSAKDFLMNIGKPKGDFVLQRIAGSQVMAELGGYMGYSAIKFASSLPSDGKYYSFEANPEFAEIAKSMVELAGISQKVEIIVGPAKQTLVEFSQRAGKPSKFDAVFIDHVNEMYLSDLRTLESLNLVSIGSVVLADNMNHKRFSHAEDYDQYLQLTTEEKKHFIDKHPNSNGQAYPGNWHIVWRNEHVDFQLDDINEIDTVMVSYADKYAE</sequence>
<dbReference type="Gene3D" id="3.40.50.150">
    <property type="entry name" value="Vaccinia Virus protein VP39"/>
    <property type="match status" value="1"/>
</dbReference>
<proteinExistence type="inferred from homology"/>
<evidence type="ECO:0000256" key="1">
    <source>
        <dbReference type="ARBA" id="ARBA00012880"/>
    </source>
</evidence>
<dbReference type="PROSITE" id="PS51682">
    <property type="entry name" value="SAM_OMT_I"/>
    <property type="match status" value="1"/>
</dbReference>
<gene>
    <name evidence="7" type="ORF">TRICI_003411</name>
</gene>
<comment type="caution">
    <text evidence="7">The sequence shown here is derived from an EMBL/GenBank/DDBJ whole genome shotgun (WGS) entry which is preliminary data.</text>
</comment>
<reference evidence="7" key="1">
    <citation type="journal article" date="2019" name="G3 (Bethesda)">
        <title>Genome Assemblies of Two Rare Opportunistic Yeast Pathogens: Diutina rugosa (syn. Candida rugosa) and Trichomonascus ciferrii (syn. Candida ciferrii).</title>
        <authorList>
            <person name="Mixao V."/>
            <person name="Saus E."/>
            <person name="Hansen A.P."/>
            <person name="Lass-Florl C."/>
            <person name="Gabaldon T."/>
        </authorList>
    </citation>
    <scope>NUCLEOTIDE SEQUENCE</scope>
    <source>
        <strain evidence="7">CBS 4856</strain>
    </source>
</reference>
<dbReference type="VEuPathDB" id="FungiDB:TRICI_003411"/>
<evidence type="ECO:0000256" key="4">
    <source>
        <dbReference type="ARBA" id="ARBA00022691"/>
    </source>
</evidence>
<dbReference type="InterPro" id="IPR029063">
    <property type="entry name" value="SAM-dependent_MTases_sf"/>
</dbReference>
<keyword evidence="3" id="KW-0808">Transferase</keyword>
<dbReference type="AlphaFoldDB" id="A0A642V3Y3"/>
<evidence type="ECO:0000256" key="3">
    <source>
        <dbReference type="ARBA" id="ARBA00022679"/>
    </source>
</evidence>
<dbReference type="GO" id="GO:0032259">
    <property type="term" value="P:methylation"/>
    <property type="evidence" value="ECO:0007669"/>
    <property type="project" value="UniProtKB-KW"/>
</dbReference>
<dbReference type="Proteomes" id="UP000761534">
    <property type="component" value="Unassembled WGS sequence"/>
</dbReference>
<dbReference type="GO" id="GO:0008171">
    <property type="term" value="F:O-methyltransferase activity"/>
    <property type="evidence" value="ECO:0007669"/>
    <property type="project" value="InterPro"/>
</dbReference>
<evidence type="ECO:0000256" key="6">
    <source>
        <dbReference type="ARBA" id="ARBA00023453"/>
    </source>
</evidence>